<protein>
    <submittedName>
        <fullName evidence="2">Uncharacterized protein</fullName>
    </submittedName>
</protein>
<evidence type="ECO:0000313" key="3">
    <source>
        <dbReference type="Proteomes" id="UP000006296"/>
    </source>
</evidence>
<gene>
    <name evidence="2" type="ordered locus">AMEC673_17695</name>
</gene>
<keyword evidence="1" id="KW-1133">Transmembrane helix</keyword>
<proteinExistence type="predicted"/>
<feature type="transmembrane region" description="Helical" evidence="1">
    <location>
        <begin position="12"/>
        <end position="31"/>
    </location>
</feature>
<dbReference type="KEGG" id="amg:AMEC673_17695"/>
<accession>A0AB33A3F9</accession>
<sequence length="70" mass="8296">MKVKFKMVDIGTVFIWVMVICGMNLILKRALGVRFWDSFTKSDRVSEKTATILQFMFMFLSLISCYFWLI</sequence>
<organism evidence="2 3">
    <name type="scientific">Alteromonas macleodii (strain English Channel 673)</name>
    <dbReference type="NCBI Taxonomy" id="1004788"/>
    <lineage>
        <taxon>Bacteria</taxon>
        <taxon>Pseudomonadati</taxon>
        <taxon>Pseudomonadota</taxon>
        <taxon>Gammaproteobacteria</taxon>
        <taxon>Alteromonadales</taxon>
        <taxon>Alteromonadaceae</taxon>
        <taxon>Alteromonas/Salinimonas group</taxon>
        <taxon>Alteromonas</taxon>
    </lineage>
</organism>
<evidence type="ECO:0000313" key="2">
    <source>
        <dbReference type="EMBL" id="AFT76217.1"/>
    </source>
</evidence>
<reference evidence="3" key="1">
    <citation type="journal article" date="2012" name="Sci. Rep.">
        <title>Genomes of surface isolates of Alteromonas macleodii: the life of a widespread marine opportunistic copiotroph.</title>
        <authorList>
            <person name="Lopez-Perez M."/>
            <person name="Gonzaga A."/>
            <person name="Martin-Cuadrado A.B."/>
            <person name="Onyshchenko O."/>
            <person name="Ghavidel A."/>
            <person name="Ghai R."/>
            <person name="Rodriguez-Valera F."/>
        </authorList>
    </citation>
    <scope>NUCLEOTIDE SEQUENCE [LARGE SCALE GENOMIC DNA]</scope>
    <source>
        <strain evidence="3">English Channel 673</strain>
    </source>
</reference>
<dbReference type="AlphaFoldDB" id="A0AB33A3F9"/>
<name>A0AB33A3F9_ALTME</name>
<dbReference type="EMBL" id="CP003844">
    <property type="protein sequence ID" value="AFT76217.1"/>
    <property type="molecule type" value="Genomic_DNA"/>
</dbReference>
<feature type="transmembrane region" description="Helical" evidence="1">
    <location>
        <begin position="51"/>
        <end position="69"/>
    </location>
</feature>
<keyword evidence="1" id="KW-0812">Transmembrane</keyword>
<keyword evidence="1" id="KW-0472">Membrane</keyword>
<dbReference type="Proteomes" id="UP000006296">
    <property type="component" value="Chromosome"/>
</dbReference>
<evidence type="ECO:0000256" key="1">
    <source>
        <dbReference type="SAM" id="Phobius"/>
    </source>
</evidence>